<dbReference type="InterPro" id="IPR027266">
    <property type="entry name" value="TrmE/GcvT-like"/>
</dbReference>
<proteinExistence type="predicted"/>
<dbReference type="OrthoDB" id="7350722at2"/>
<keyword evidence="2" id="KW-1185">Reference proteome</keyword>
<protein>
    <submittedName>
        <fullName evidence="1">Sarcosine oxidase subunit gamma</fullName>
    </submittedName>
</protein>
<dbReference type="Gene3D" id="3.30.1360.120">
    <property type="entry name" value="Probable tRNA modification gtpase trme, domain 1"/>
    <property type="match status" value="1"/>
</dbReference>
<dbReference type="Proteomes" id="UP000305887">
    <property type="component" value="Unassembled WGS sequence"/>
</dbReference>
<comment type="caution">
    <text evidence="1">The sequence shown here is derived from an EMBL/GenBank/DDBJ whole genome shotgun (WGS) entry which is preliminary data.</text>
</comment>
<evidence type="ECO:0000313" key="2">
    <source>
        <dbReference type="Proteomes" id="UP000305887"/>
    </source>
</evidence>
<gene>
    <name evidence="1" type="ORF">FHG66_03765</name>
</gene>
<dbReference type="EMBL" id="VDFU01000003">
    <property type="protein sequence ID" value="TNC51935.1"/>
    <property type="molecule type" value="Genomic_DNA"/>
</dbReference>
<sequence length="152" mass="15429">MARLLETGPAQGLGLPLAVGGATRSEVVLGPAWSIALFRGQEAANARALGVVLLPAPALMEPIDGVRLIWAGPGQALLVGRAAPDGLDGIAAVVEQGDGLVGLRPDGPAARYVLARLVPLNLRDGAFPEGGTARTLLGSMSMTLLRSGANCY</sequence>
<organism evidence="1 2">
    <name type="scientific">Rubellimicrobium rubrum</name>
    <dbReference type="NCBI Taxonomy" id="2585369"/>
    <lineage>
        <taxon>Bacteria</taxon>
        <taxon>Pseudomonadati</taxon>
        <taxon>Pseudomonadota</taxon>
        <taxon>Alphaproteobacteria</taxon>
        <taxon>Rhodobacterales</taxon>
        <taxon>Roseobacteraceae</taxon>
        <taxon>Rubellimicrobium</taxon>
    </lineage>
</organism>
<name>A0A5C4N1D5_9RHOB</name>
<dbReference type="AlphaFoldDB" id="A0A5C4N1D5"/>
<evidence type="ECO:0000313" key="1">
    <source>
        <dbReference type="EMBL" id="TNC51935.1"/>
    </source>
</evidence>
<dbReference type="RefSeq" id="WP_139075357.1">
    <property type="nucleotide sequence ID" value="NZ_VDFU01000003.1"/>
</dbReference>
<accession>A0A5C4N1D5</accession>
<reference evidence="1 2" key="1">
    <citation type="submission" date="2019-06" db="EMBL/GenBank/DDBJ databases">
        <title>YIM 131921 draft genome.</title>
        <authorList>
            <person name="Jiang L."/>
        </authorList>
    </citation>
    <scope>NUCLEOTIDE SEQUENCE [LARGE SCALE GENOMIC DNA]</scope>
    <source>
        <strain evidence="1 2">YIM 131921</strain>
    </source>
</reference>